<gene>
    <name evidence="1" type="ORF">T12_3811</name>
</gene>
<protein>
    <submittedName>
        <fullName evidence="1">Uncharacterized protein</fullName>
    </submittedName>
</protein>
<dbReference type="EMBL" id="JYDQ01000044">
    <property type="protein sequence ID" value="KRY18652.1"/>
    <property type="molecule type" value="Genomic_DNA"/>
</dbReference>
<sequence>MEKISNGRSLIGTGAAVSLLPATGSQKQQARVASNQPILQAVNETPVSYLGMLNFCRRFLPHIATHWHPWTSLNRRQHRPSTS</sequence>
<evidence type="ECO:0000313" key="2">
    <source>
        <dbReference type="Proteomes" id="UP000054783"/>
    </source>
</evidence>
<reference evidence="1 2" key="1">
    <citation type="submission" date="2015-01" db="EMBL/GenBank/DDBJ databases">
        <title>Evolution of Trichinella species and genotypes.</title>
        <authorList>
            <person name="Korhonen P.K."/>
            <person name="Edoardo P."/>
            <person name="Giuseppe L.R."/>
            <person name="Gasser R.B."/>
        </authorList>
    </citation>
    <scope>NUCLEOTIDE SEQUENCE [LARGE SCALE GENOMIC DNA]</scope>
    <source>
        <strain evidence="1">ISS2496</strain>
    </source>
</reference>
<dbReference type="Proteomes" id="UP000054783">
    <property type="component" value="Unassembled WGS sequence"/>
</dbReference>
<organism evidence="1 2">
    <name type="scientific">Trichinella patagoniensis</name>
    <dbReference type="NCBI Taxonomy" id="990121"/>
    <lineage>
        <taxon>Eukaryota</taxon>
        <taxon>Metazoa</taxon>
        <taxon>Ecdysozoa</taxon>
        <taxon>Nematoda</taxon>
        <taxon>Enoplea</taxon>
        <taxon>Dorylaimia</taxon>
        <taxon>Trichinellida</taxon>
        <taxon>Trichinellidae</taxon>
        <taxon>Trichinella</taxon>
    </lineage>
</organism>
<evidence type="ECO:0000313" key="1">
    <source>
        <dbReference type="EMBL" id="KRY18652.1"/>
    </source>
</evidence>
<keyword evidence="2" id="KW-1185">Reference proteome</keyword>
<name>A0A0V1A2B4_9BILA</name>
<dbReference type="AlphaFoldDB" id="A0A0V1A2B4"/>
<comment type="caution">
    <text evidence="1">The sequence shown here is derived from an EMBL/GenBank/DDBJ whole genome shotgun (WGS) entry which is preliminary data.</text>
</comment>
<accession>A0A0V1A2B4</accession>
<proteinExistence type="predicted"/>